<comment type="caution">
    <text evidence="2">The sequence shown here is derived from an EMBL/GenBank/DDBJ whole genome shotgun (WGS) entry which is preliminary data.</text>
</comment>
<protein>
    <submittedName>
        <fullName evidence="2">Uncharacterized protein</fullName>
    </submittedName>
</protein>
<name>A0A4Z2F9G4_9TELE</name>
<evidence type="ECO:0000313" key="3">
    <source>
        <dbReference type="Proteomes" id="UP000314294"/>
    </source>
</evidence>
<dbReference type="AlphaFoldDB" id="A0A4Z2F9G4"/>
<dbReference type="EMBL" id="SRLO01001489">
    <property type="protein sequence ID" value="TNN37434.1"/>
    <property type="molecule type" value="Genomic_DNA"/>
</dbReference>
<evidence type="ECO:0000256" key="1">
    <source>
        <dbReference type="SAM" id="MobiDB-lite"/>
    </source>
</evidence>
<gene>
    <name evidence="2" type="ORF">EYF80_052397</name>
</gene>
<sequence length="77" mass="8202">MRLARMVPWGVWTSHLPSAVGTLTYSVPGGPSRQVGFLQQHHILHATFGQVIGHADPHASPADDDRVGGVLPPLSES</sequence>
<keyword evidence="3" id="KW-1185">Reference proteome</keyword>
<reference evidence="2 3" key="1">
    <citation type="submission" date="2019-03" db="EMBL/GenBank/DDBJ databases">
        <title>First draft genome of Liparis tanakae, snailfish: a comprehensive survey of snailfish specific genes.</title>
        <authorList>
            <person name="Kim W."/>
            <person name="Song I."/>
            <person name="Jeong J.-H."/>
            <person name="Kim D."/>
            <person name="Kim S."/>
            <person name="Ryu S."/>
            <person name="Song J.Y."/>
            <person name="Lee S.K."/>
        </authorList>
    </citation>
    <scope>NUCLEOTIDE SEQUENCE [LARGE SCALE GENOMIC DNA]</scope>
    <source>
        <tissue evidence="2">Muscle</tissue>
    </source>
</reference>
<proteinExistence type="predicted"/>
<dbReference type="Proteomes" id="UP000314294">
    <property type="component" value="Unassembled WGS sequence"/>
</dbReference>
<feature type="region of interest" description="Disordered" evidence="1">
    <location>
        <begin position="54"/>
        <end position="77"/>
    </location>
</feature>
<feature type="compositionally biased region" description="Basic and acidic residues" evidence="1">
    <location>
        <begin position="55"/>
        <end position="67"/>
    </location>
</feature>
<organism evidence="2 3">
    <name type="scientific">Liparis tanakae</name>
    <name type="common">Tanaka's snailfish</name>
    <dbReference type="NCBI Taxonomy" id="230148"/>
    <lineage>
        <taxon>Eukaryota</taxon>
        <taxon>Metazoa</taxon>
        <taxon>Chordata</taxon>
        <taxon>Craniata</taxon>
        <taxon>Vertebrata</taxon>
        <taxon>Euteleostomi</taxon>
        <taxon>Actinopterygii</taxon>
        <taxon>Neopterygii</taxon>
        <taxon>Teleostei</taxon>
        <taxon>Neoteleostei</taxon>
        <taxon>Acanthomorphata</taxon>
        <taxon>Eupercaria</taxon>
        <taxon>Perciformes</taxon>
        <taxon>Cottioidei</taxon>
        <taxon>Cottales</taxon>
        <taxon>Liparidae</taxon>
        <taxon>Liparis</taxon>
    </lineage>
</organism>
<accession>A0A4Z2F9G4</accession>
<evidence type="ECO:0000313" key="2">
    <source>
        <dbReference type="EMBL" id="TNN37434.1"/>
    </source>
</evidence>